<keyword evidence="3" id="KW-0804">Transcription</keyword>
<dbReference type="PRINTS" id="PR00032">
    <property type="entry name" value="HTHARAC"/>
</dbReference>
<dbReference type="SUPFAM" id="SSF46689">
    <property type="entry name" value="Homeodomain-like"/>
    <property type="match status" value="1"/>
</dbReference>
<evidence type="ECO:0000256" key="1">
    <source>
        <dbReference type="ARBA" id="ARBA00023015"/>
    </source>
</evidence>
<feature type="domain" description="HTH araC/xylS-type" evidence="4">
    <location>
        <begin position="223"/>
        <end position="322"/>
    </location>
</feature>
<dbReference type="SMART" id="SM00342">
    <property type="entry name" value="HTH_ARAC"/>
    <property type="match status" value="1"/>
</dbReference>
<dbReference type="PANTHER" id="PTHR47894:SF4">
    <property type="entry name" value="HTH-TYPE TRANSCRIPTIONAL REGULATOR GADX"/>
    <property type="match status" value="1"/>
</dbReference>
<sequence>MPSVQPAILLRSFLQIAPYLASRGISPLEFFQRAGISPNIFQTPDIWLPRTLCFRIANQMAAIAQDPFGGAHVGRLMELRALGPWGKHVLSSANVAQACAMAATRAAMLHQGGDIRIVTEGRTTRLIHRFTAPLEEDPQQFTLGTLAVLRKVALLAGAPAAVRVHLKAARSPGDEALEESLGPNIETGAEFDMIEFDRDLLDIPLQGYRDEARKVTEALQSTIRTAGLLIDHIADQQDIKLQSVARHIGLSPRTLQRRLKSSGVDFEELRDETRRSEALRLMQLRRYSATEIAYMVGYSDPAHFTRAFKRWTGQAPSRFLRQAKDCPPKATLAPNGKP</sequence>
<dbReference type="Proteomes" id="UP000026682">
    <property type="component" value="Unassembled WGS sequence"/>
</dbReference>
<evidence type="ECO:0000313" key="6">
    <source>
        <dbReference type="Proteomes" id="UP000026682"/>
    </source>
</evidence>
<dbReference type="EMBL" id="JFZZ01000072">
    <property type="protein sequence ID" value="KAK90564.1"/>
    <property type="molecule type" value="Genomic_DNA"/>
</dbReference>
<name>A0A158M555_9BORD</name>
<dbReference type="Pfam" id="PF12833">
    <property type="entry name" value="HTH_18"/>
    <property type="match status" value="1"/>
</dbReference>
<organism evidence="5 6">
    <name type="scientific">Bordetella holmesii CDC-H585-BH</name>
    <dbReference type="NCBI Taxonomy" id="1331206"/>
    <lineage>
        <taxon>Bacteria</taxon>
        <taxon>Pseudomonadati</taxon>
        <taxon>Pseudomonadota</taxon>
        <taxon>Betaproteobacteria</taxon>
        <taxon>Burkholderiales</taxon>
        <taxon>Alcaligenaceae</taxon>
        <taxon>Bordetella</taxon>
    </lineage>
</organism>
<dbReference type="InterPro" id="IPR032687">
    <property type="entry name" value="AraC-type_N"/>
</dbReference>
<reference evidence="5 6" key="1">
    <citation type="submission" date="2014-03" db="EMBL/GenBank/DDBJ databases">
        <title>Genome sequence of Bordetella holmseii.</title>
        <authorList>
            <person name="Harvill E."/>
            <person name="Goodfield L.L."/>
            <person name="Ivanov Y."/>
            <person name="Meyer J.A."/>
            <person name="Newth C."/>
            <person name="Cassiday P."/>
            <person name="Tondella M.L."/>
            <person name="Liao P."/>
            <person name="Zimmerman J."/>
            <person name="Meert K."/>
            <person name="Wessel D."/>
            <person name="Berger J."/>
            <person name="Dean J.M."/>
            <person name="Holubkov R."/>
            <person name="Burr J."/>
            <person name="Liu T."/>
            <person name="Brinkac L.M."/>
            <person name="Sanka R."/>
            <person name="Kim M."/>
            <person name="Losada L."/>
        </authorList>
    </citation>
    <scope>NUCLEOTIDE SEQUENCE [LARGE SCALE GENOMIC DNA]</scope>
    <source>
        <strain evidence="5 6">CDC-H585-BH</strain>
    </source>
</reference>
<dbReference type="InterPro" id="IPR018060">
    <property type="entry name" value="HTH_AraC"/>
</dbReference>
<dbReference type="RefSeq" id="WP_005019619.1">
    <property type="nucleotide sequence ID" value="NZ_JFZZ01000072.1"/>
</dbReference>
<dbReference type="GO" id="GO:0005829">
    <property type="term" value="C:cytosol"/>
    <property type="evidence" value="ECO:0007669"/>
    <property type="project" value="TreeGrafter"/>
</dbReference>
<evidence type="ECO:0000313" key="5">
    <source>
        <dbReference type="EMBL" id="KAK90564.1"/>
    </source>
</evidence>
<proteinExistence type="predicted"/>
<evidence type="ECO:0000256" key="2">
    <source>
        <dbReference type="ARBA" id="ARBA00023125"/>
    </source>
</evidence>
<evidence type="ECO:0000256" key="3">
    <source>
        <dbReference type="ARBA" id="ARBA00023163"/>
    </source>
</evidence>
<dbReference type="GeneID" id="93119628"/>
<dbReference type="InterPro" id="IPR009057">
    <property type="entry name" value="Homeodomain-like_sf"/>
</dbReference>
<comment type="caution">
    <text evidence="5">The sequence shown here is derived from an EMBL/GenBank/DDBJ whole genome shotgun (WGS) entry which is preliminary data.</text>
</comment>
<dbReference type="GO" id="GO:0000976">
    <property type="term" value="F:transcription cis-regulatory region binding"/>
    <property type="evidence" value="ECO:0007669"/>
    <property type="project" value="TreeGrafter"/>
</dbReference>
<dbReference type="Gene3D" id="1.10.10.60">
    <property type="entry name" value="Homeodomain-like"/>
    <property type="match status" value="1"/>
</dbReference>
<dbReference type="PANTHER" id="PTHR47894">
    <property type="entry name" value="HTH-TYPE TRANSCRIPTIONAL REGULATOR GADX"/>
    <property type="match status" value="1"/>
</dbReference>
<dbReference type="PROSITE" id="PS01124">
    <property type="entry name" value="HTH_ARAC_FAMILY_2"/>
    <property type="match status" value="1"/>
</dbReference>
<keyword evidence="2" id="KW-0238">DNA-binding</keyword>
<dbReference type="Pfam" id="PF12625">
    <property type="entry name" value="Arabinose_bd"/>
    <property type="match status" value="1"/>
</dbReference>
<dbReference type="AlphaFoldDB" id="A0A158M555"/>
<gene>
    <name evidence="5" type="ORF">L497_1558</name>
</gene>
<accession>A0A158M555</accession>
<evidence type="ECO:0000259" key="4">
    <source>
        <dbReference type="PROSITE" id="PS01124"/>
    </source>
</evidence>
<dbReference type="GO" id="GO:0003700">
    <property type="term" value="F:DNA-binding transcription factor activity"/>
    <property type="evidence" value="ECO:0007669"/>
    <property type="project" value="InterPro"/>
</dbReference>
<dbReference type="InterPro" id="IPR020449">
    <property type="entry name" value="Tscrpt_reg_AraC-type_HTH"/>
</dbReference>
<keyword evidence="1" id="KW-0805">Transcription regulation</keyword>
<protein>
    <submittedName>
        <fullName evidence="5">Transcription regulator AraC N-terminal arabinose-binding domain protein</fullName>
    </submittedName>
</protein>
<dbReference type="STRING" id="35814.BBB42_11080"/>
<dbReference type="PATRIC" id="fig|1331206.3.peg.2063"/>